<evidence type="ECO:0000313" key="1">
    <source>
        <dbReference type="EMBL" id="EJG87762.1"/>
    </source>
</evidence>
<sequence length="46" mass="5553">MNISFFYNGIFYKNKTVESNLLSFIISEHLNYFRKNATMTYYLTSK</sequence>
<reference evidence="1 2" key="1">
    <citation type="submission" date="2012-05" db="EMBL/GenBank/DDBJ databases">
        <title>Genomic Sequence of Streptococcus mitis SPAR10.</title>
        <authorList>
            <person name="Chancey S."/>
            <person name="Kumar N."/>
            <person name="Sengamalay N."/>
            <person name="Matthews C."/>
            <person name="Hine E."/>
            <person name="Pallavajjal A."/>
            <person name="Abolude O."/>
            <person name="Daugherty S.C."/>
            <person name="Parankush S.P."/>
            <person name="Sadzewicz L."/>
            <person name="Tallon L.J."/>
            <person name="Farley M.M."/>
            <person name="Baughman W."/>
            <person name="McGee L."/>
            <person name="Stephens D.S."/>
            <person name="Tettelin H."/>
        </authorList>
    </citation>
    <scope>NUCLEOTIDE SEQUENCE [LARGE SCALE GENOMIC DNA]</scope>
    <source>
        <strain evidence="1 2">SPAR10</strain>
    </source>
</reference>
<comment type="caution">
    <text evidence="1">The sequence shown here is derived from an EMBL/GenBank/DDBJ whole genome shotgun (WGS) entry which is preliminary data.</text>
</comment>
<name>J1SDE2_9STRE</name>
<dbReference type="EMBL" id="ALCH01000004">
    <property type="protein sequence ID" value="EJG87762.1"/>
    <property type="molecule type" value="Genomic_DNA"/>
</dbReference>
<dbReference type="Proteomes" id="UP000010312">
    <property type="component" value="Unassembled WGS sequence"/>
</dbReference>
<proteinExistence type="predicted"/>
<dbReference type="AlphaFoldDB" id="J1SDE2"/>
<gene>
    <name evidence="1" type="ORF">SPAR10_1336</name>
</gene>
<organism evidence="1 2">
    <name type="scientific">Streptococcus infantis SPAR10</name>
    <dbReference type="NCBI Taxonomy" id="1159208"/>
    <lineage>
        <taxon>Bacteria</taxon>
        <taxon>Bacillati</taxon>
        <taxon>Bacillota</taxon>
        <taxon>Bacilli</taxon>
        <taxon>Lactobacillales</taxon>
        <taxon>Streptococcaceae</taxon>
        <taxon>Streptococcus</taxon>
    </lineage>
</organism>
<protein>
    <submittedName>
        <fullName evidence="1">Uncharacterized protein</fullName>
    </submittedName>
</protein>
<accession>J1SDE2</accession>
<evidence type="ECO:0000313" key="2">
    <source>
        <dbReference type="Proteomes" id="UP000010312"/>
    </source>
</evidence>